<keyword evidence="2" id="KW-1185">Reference proteome</keyword>
<accession>A0ABR4AFH4</accession>
<sequence>MILFQPALGIYQHLHYRETGGRSPMGIIHRWLGRCVIFLGVINGGLGFMQAGPIGNDNSPSWAVIAYCIVAGDHLLSSPVGFLPAVG</sequence>
<dbReference type="Gene3D" id="1.20.120.1770">
    <property type="match status" value="1"/>
</dbReference>
<name>A0ABR4AFH4_9LECA</name>
<organism evidence="1 2">
    <name type="scientific">Lepraria finkii</name>
    <dbReference type="NCBI Taxonomy" id="1340010"/>
    <lineage>
        <taxon>Eukaryota</taxon>
        <taxon>Fungi</taxon>
        <taxon>Dikarya</taxon>
        <taxon>Ascomycota</taxon>
        <taxon>Pezizomycotina</taxon>
        <taxon>Lecanoromycetes</taxon>
        <taxon>OSLEUM clade</taxon>
        <taxon>Lecanoromycetidae</taxon>
        <taxon>Lecanorales</taxon>
        <taxon>Lecanorineae</taxon>
        <taxon>Stereocaulaceae</taxon>
        <taxon>Lepraria</taxon>
    </lineage>
</organism>
<dbReference type="PANTHER" id="PTHR47797:SF1">
    <property type="entry name" value="CYTOCHROME B561 DOMAIN-CONTAINING PROTEIN-RELATED"/>
    <property type="match status" value="1"/>
</dbReference>
<comment type="caution">
    <text evidence="1">The sequence shown here is derived from an EMBL/GenBank/DDBJ whole genome shotgun (WGS) entry which is preliminary data.</text>
</comment>
<reference evidence="1 2" key="1">
    <citation type="submission" date="2024-09" db="EMBL/GenBank/DDBJ databases">
        <title>Rethinking Asexuality: The Enigmatic Case of Functional Sexual Genes in Lepraria (Stereocaulaceae).</title>
        <authorList>
            <person name="Doellman M."/>
            <person name="Sun Y."/>
            <person name="Barcenas-Pena A."/>
            <person name="Lumbsch H.T."/>
            <person name="Grewe F."/>
        </authorList>
    </citation>
    <scope>NUCLEOTIDE SEQUENCE [LARGE SCALE GENOMIC DNA]</scope>
    <source>
        <strain evidence="1 2">Grewe 0041</strain>
    </source>
</reference>
<protein>
    <recommendedName>
        <fullName evidence="3">Cytochrome b561</fullName>
    </recommendedName>
</protein>
<evidence type="ECO:0008006" key="3">
    <source>
        <dbReference type="Google" id="ProtNLM"/>
    </source>
</evidence>
<gene>
    <name evidence="1" type="ORF">ABVK25_012413</name>
</gene>
<proteinExistence type="predicted"/>
<evidence type="ECO:0000313" key="2">
    <source>
        <dbReference type="Proteomes" id="UP001590951"/>
    </source>
</evidence>
<dbReference type="PANTHER" id="PTHR47797">
    <property type="entry name" value="DEHYDROGENASE, PUTATIVE (AFU_ORTHOLOGUE AFUA_8G05805)-RELATED"/>
    <property type="match status" value="1"/>
</dbReference>
<evidence type="ECO:0000313" key="1">
    <source>
        <dbReference type="EMBL" id="KAL2044533.1"/>
    </source>
</evidence>
<dbReference type="Proteomes" id="UP001590951">
    <property type="component" value="Unassembled WGS sequence"/>
</dbReference>
<dbReference type="EMBL" id="JBHFEH010000202">
    <property type="protein sequence ID" value="KAL2044533.1"/>
    <property type="molecule type" value="Genomic_DNA"/>
</dbReference>